<dbReference type="SUPFAM" id="SSF55486">
    <property type="entry name" value="Metalloproteases ('zincins'), catalytic domain"/>
    <property type="match status" value="1"/>
</dbReference>
<dbReference type="RefSeq" id="WP_095978266.1">
    <property type="nucleotide sequence ID" value="NZ_CP022163.1"/>
</dbReference>
<accession>A0A250ID03</accession>
<feature type="chain" id="PRO_5013123469" description="Peptidase M1 membrane alanine aminopeptidase domain-containing protein" evidence="1">
    <location>
        <begin position="21"/>
        <end position="479"/>
    </location>
</feature>
<evidence type="ECO:0000313" key="3">
    <source>
        <dbReference type="Proteomes" id="UP000217289"/>
    </source>
</evidence>
<dbReference type="Gene3D" id="1.10.390.10">
    <property type="entry name" value="Neutral Protease Domain 2"/>
    <property type="match status" value="1"/>
</dbReference>
<dbReference type="AlphaFoldDB" id="A0A250ID03"/>
<name>A0A250ID03_9BACT</name>
<dbReference type="OrthoDB" id="5935180at2"/>
<dbReference type="Proteomes" id="UP000217289">
    <property type="component" value="Chromosome"/>
</dbReference>
<keyword evidence="1" id="KW-0732">Signal</keyword>
<evidence type="ECO:0000313" key="2">
    <source>
        <dbReference type="EMBL" id="ATB29729.1"/>
    </source>
</evidence>
<proteinExistence type="predicted"/>
<sequence length="479" mass="52289">MRSVRFLAVLMLAGGLTACAAPMAVAPVTLANASERPVEVVVERDGGRWTAEFVLDREAPVWAFIRSALALRTHQPWRPEQWTVETPNVVLERQGTRDVLRAADGGPVPRRVRVAIRPASVDLEADYDPALLFTDGSVALYTAQFDVIPLRSMEAARALPHDLNGVEVAGGPARVTWRDRAGPVLFRGERRAEAVARDANTYVLFGQAGLVEGERWATVLDPALPPWMGAELRAFTPRVTDFYAERLGPGGADKYTLMASWDGPTPRRTSMGGSVLPGLVVMTFEGEGVVRPSEELLARARWFIGHESAHFWLGETVHYERARDAWITEGGADLMAIRALEAMNPAYDARAGLQKEVDDCLTLSRGRSVASAAERGEHRAYYACGAVFALAAEGAVRRGGGRDWFDFLRPLVEANREDGVLSRAEWLAELTRVSGDPTLAEDMARLLDEGSADPATSVAALFQRTGVPHRLEDGTVRLL</sequence>
<feature type="signal peptide" evidence="1">
    <location>
        <begin position="1"/>
        <end position="20"/>
    </location>
</feature>
<keyword evidence="3" id="KW-1185">Reference proteome</keyword>
<dbReference type="EMBL" id="CP022163">
    <property type="protein sequence ID" value="ATB29729.1"/>
    <property type="molecule type" value="Genomic_DNA"/>
</dbReference>
<dbReference type="PROSITE" id="PS51257">
    <property type="entry name" value="PROKAR_LIPOPROTEIN"/>
    <property type="match status" value="1"/>
</dbReference>
<dbReference type="InterPro" id="IPR027268">
    <property type="entry name" value="Peptidase_M4/M1_CTD_sf"/>
</dbReference>
<organism evidence="2 3">
    <name type="scientific">Melittangium boletus DSM 14713</name>
    <dbReference type="NCBI Taxonomy" id="1294270"/>
    <lineage>
        <taxon>Bacteria</taxon>
        <taxon>Pseudomonadati</taxon>
        <taxon>Myxococcota</taxon>
        <taxon>Myxococcia</taxon>
        <taxon>Myxococcales</taxon>
        <taxon>Cystobacterineae</taxon>
        <taxon>Archangiaceae</taxon>
        <taxon>Melittangium</taxon>
    </lineage>
</organism>
<evidence type="ECO:0008006" key="4">
    <source>
        <dbReference type="Google" id="ProtNLM"/>
    </source>
</evidence>
<evidence type="ECO:0000256" key="1">
    <source>
        <dbReference type="SAM" id="SignalP"/>
    </source>
</evidence>
<reference evidence="2 3" key="1">
    <citation type="submission" date="2017-06" db="EMBL/GenBank/DDBJ databases">
        <authorList>
            <person name="Kim H.J."/>
            <person name="Triplett B.A."/>
        </authorList>
    </citation>
    <scope>NUCLEOTIDE SEQUENCE [LARGE SCALE GENOMIC DNA]</scope>
    <source>
        <strain evidence="2 3">DSM 14713</strain>
    </source>
</reference>
<dbReference type="KEGG" id="mbd:MEBOL_003184"/>
<protein>
    <recommendedName>
        <fullName evidence="4">Peptidase M1 membrane alanine aminopeptidase domain-containing protein</fullName>
    </recommendedName>
</protein>
<gene>
    <name evidence="2" type="ORF">MEBOL_003184</name>
</gene>